<comment type="subcellular location">
    <subcellularLocation>
        <location evidence="1">Cell membrane</location>
        <topology evidence="1">Multi-pass membrane protein</topology>
    </subcellularLocation>
</comment>
<organism evidence="17 18">
    <name type="scientific">Salinimonas marina</name>
    <dbReference type="NCBI Taxonomy" id="2785918"/>
    <lineage>
        <taxon>Bacteria</taxon>
        <taxon>Pseudomonadati</taxon>
        <taxon>Pseudomonadota</taxon>
        <taxon>Gammaproteobacteria</taxon>
        <taxon>Alteromonadales</taxon>
        <taxon>Alteromonadaceae</taxon>
        <taxon>Alteromonas/Salinimonas group</taxon>
        <taxon>Salinimonas</taxon>
    </lineage>
</organism>
<dbReference type="NCBIfam" id="TIGR01512">
    <property type="entry name" value="ATPase-IB2_Cd"/>
    <property type="match status" value="1"/>
</dbReference>
<dbReference type="NCBIfam" id="TIGR01511">
    <property type="entry name" value="ATPase-IB1_Cu"/>
    <property type="match status" value="1"/>
</dbReference>
<feature type="transmembrane region" description="Helical" evidence="15">
    <location>
        <begin position="272"/>
        <end position="290"/>
    </location>
</feature>
<feature type="transmembrane region" description="Helical" evidence="15">
    <location>
        <begin position="752"/>
        <end position="771"/>
    </location>
</feature>
<dbReference type="KEGG" id="smaa:IT774_07935"/>
<dbReference type="GO" id="GO:0016887">
    <property type="term" value="F:ATP hydrolysis activity"/>
    <property type="evidence" value="ECO:0007669"/>
    <property type="project" value="InterPro"/>
</dbReference>
<keyword evidence="6 15" id="KW-0812">Transmembrane</keyword>
<dbReference type="InterPro" id="IPR036163">
    <property type="entry name" value="HMA_dom_sf"/>
</dbReference>
<evidence type="ECO:0000256" key="2">
    <source>
        <dbReference type="ARBA" id="ARBA00006024"/>
    </source>
</evidence>
<keyword evidence="4 15" id="KW-1003">Cell membrane</keyword>
<dbReference type="Pfam" id="PF00702">
    <property type="entry name" value="Hydrolase"/>
    <property type="match status" value="1"/>
</dbReference>
<evidence type="ECO:0000256" key="6">
    <source>
        <dbReference type="ARBA" id="ARBA00022692"/>
    </source>
</evidence>
<evidence type="ECO:0000256" key="11">
    <source>
        <dbReference type="ARBA" id="ARBA00022967"/>
    </source>
</evidence>
<feature type="transmembrane region" description="Helical" evidence="15">
    <location>
        <begin position="777"/>
        <end position="795"/>
    </location>
</feature>
<evidence type="ECO:0000256" key="14">
    <source>
        <dbReference type="ARBA" id="ARBA00023136"/>
    </source>
</evidence>
<evidence type="ECO:0000256" key="10">
    <source>
        <dbReference type="ARBA" id="ARBA00022842"/>
    </source>
</evidence>
<keyword evidence="13" id="KW-0406">Ion transport</keyword>
<dbReference type="SUPFAM" id="SSF55008">
    <property type="entry name" value="HMA, heavy metal-associated domain"/>
    <property type="match status" value="1"/>
</dbReference>
<reference evidence="17 18" key="1">
    <citation type="submission" date="2020-11" db="EMBL/GenBank/DDBJ databases">
        <title>Complete genome sequence for Salinimonas sp. strain G2-b.</title>
        <authorList>
            <person name="Park S.-J."/>
        </authorList>
    </citation>
    <scope>NUCLEOTIDE SEQUENCE [LARGE SCALE GENOMIC DNA]</scope>
    <source>
        <strain evidence="17 18">G2-b</strain>
    </source>
</reference>
<evidence type="ECO:0000256" key="9">
    <source>
        <dbReference type="ARBA" id="ARBA00022840"/>
    </source>
</evidence>
<gene>
    <name evidence="17" type="primary">cadA</name>
    <name evidence="17" type="ORF">IT774_07935</name>
</gene>
<dbReference type="InterPro" id="IPR006121">
    <property type="entry name" value="HMA_dom"/>
</dbReference>
<dbReference type="CDD" id="cd02079">
    <property type="entry name" value="P-type_ATPase_HM"/>
    <property type="match status" value="1"/>
</dbReference>
<keyword evidence="9 15" id="KW-0067">ATP-binding</keyword>
<feature type="domain" description="HMA" evidence="16">
    <location>
        <begin position="91"/>
        <end position="157"/>
    </location>
</feature>
<feature type="transmembrane region" description="Helical" evidence="15">
    <location>
        <begin position="211"/>
        <end position="232"/>
    </location>
</feature>
<dbReference type="PROSITE" id="PS00154">
    <property type="entry name" value="ATPASE_E1_E2"/>
    <property type="match status" value="1"/>
</dbReference>
<keyword evidence="3" id="KW-0813">Transport</keyword>
<feature type="transmembrane region" description="Helical" evidence="15">
    <location>
        <begin position="244"/>
        <end position="266"/>
    </location>
</feature>
<dbReference type="NCBIfam" id="TIGR01525">
    <property type="entry name" value="ATPase-IB_hvy"/>
    <property type="match status" value="1"/>
</dbReference>
<dbReference type="NCBIfam" id="TIGR01494">
    <property type="entry name" value="ATPase_P-type"/>
    <property type="match status" value="2"/>
</dbReference>
<evidence type="ECO:0000313" key="18">
    <source>
        <dbReference type="Proteomes" id="UP000595095"/>
    </source>
</evidence>
<dbReference type="Pfam" id="PF00403">
    <property type="entry name" value="HMA"/>
    <property type="match status" value="1"/>
</dbReference>
<dbReference type="SUPFAM" id="SSF81653">
    <property type="entry name" value="Calcium ATPase, transduction domain A"/>
    <property type="match status" value="1"/>
</dbReference>
<evidence type="ECO:0000256" key="12">
    <source>
        <dbReference type="ARBA" id="ARBA00022989"/>
    </source>
</evidence>
<dbReference type="InterPro" id="IPR018303">
    <property type="entry name" value="ATPase_P-typ_P_site"/>
</dbReference>
<evidence type="ECO:0000256" key="15">
    <source>
        <dbReference type="RuleBase" id="RU362081"/>
    </source>
</evidence>
<dbReference type="RefSeq" id="WP_195812093.1">
    <property type="nucleotide sequence ID" value="NZ_CP064795.1"/>
</dbReference>
<dbReference type="GO" id="GO:0005886">
    <property type="term" value="C:plasma membrane"/>
    <property type="evidence" value="ECO:0007669"/>
    <property type="project" value="UniProtKB-SubCell"/>
</dbReference>
<proteinExistence type="inferred from homology"/>
<keyword evidence="7 15" id="KW-0479">Metal-binding</keyword>
<sequence length="799" mass="87489">MPPDICFHCHQRLPENCAIEAEVLAQTHRFCCYGCQAVAQAIVANGLEDYYRFRTQPAAQARDADLMPSELALFDDPELQQDFVHHDGDLQEIELTIEGISCAACGWLIEKQLSKTAGVRQIAVNVSQRRALLRWNSQQTRLSTLLARLKKIGYQGFPFQPDEHEASYHREQQQFVKKLGLAGIMTMQVMMLMAAHYFDWLGNMTSVMRQYFNWIALLLTTPVVVYCGSVFYTGAVKALTARTVNMDVPITLAIVITYLSGLWATWQQTGQVFFESICMFIFLLLLSRFIEHKSRYQAMQISANMLKYMPVSATKVTDHEHTSVLARKLLCDDRILIRAGEIIPVDGSLIGGSTYVDEAMLTGESTPVAKHPGDTVFGGTLNREHSITIKVTATLNASLISQIVRLQSQAMASRPAVAVLADKLATGFVTMVLLIAAATFGYWYTQGNPEALWITVAVLVATCPCALGLATPTALTCAMARLNRWGVLLKRSDILETLAAIDTIAFDKTGTLTRGDFRIVQAWYAQPDDADAVLSMACQIEQHSSHPLAMAFTDITHPQPVNQASNPPLTVQTHPGSGLSATCQQNHYKIGSPGFTDTVDATLPFAANVLMTCNDTLIGAWHIADTVKPDVHQVLQTLNDKHCCILSGDSQPNAQSTADELGIQTVYAGLTPAAKLITLKRMQHHQHQVMMVGDGINDAPVLSQANVSVAVGNGTDIAKASADIIFLNESLSALPGLFKISKQTRRIIRQNFGWALGYNICVLPLAVSGVLQPWMAVVGMSLSSIIVIINSTRLIRIAG</sequence>
<dbReference type="InterPro" id="IPR023299">
    <property type="entry name" value="ATPase_P-typ_cyto_dom_N"/>
</dbReference>
<dbReference type="GO" id="GO:0005507">
    <property type="term" value="F:copper ion binding"/>
    <property type="evidence" value="ECO:0007669"/>
    <property type="project" value="TreeGrafter"/>
</dbReference>
<comment type="similarity">
    <text evidence="2 15">Belongs to the cation transport ATPase (P-type) (TC 3.A.3) family. Type IB subfamily.</text>
</comment>
<keyword evidence="14 15" id="KW-0472">Membrane</keyword>
<name>A0A7S9E041_9ALTE</name>
<feature type="transmembrane region" description="Helical" evidence="15">
    <location>
        <begin position="179"/>
        <end position="199"/>
    </location>
</feature>
<dbReference type="PRINTS" id="PR00119">
    <property type="entry name" value="CATATPASE"/>
</dbReference>
<keyword evidence="5" id="KW-0597">Phosphoprotein</keyword>
<dbReference type="CDD" id="cd00371">
    <property type="entry name" value="HMA"/>
    <property type="match status" value="1"/>
</dbReference>
<protein>
    <submittedName>
        <fullName evidence="17">Cadmium-translocating P-type ATPase</fullName>
    </submittedName>
</protein>
<dbReference type="InterPro" id="IPR059000">
    <property type="entry name" value="ATPase_P-type_domA"/>
</dbReference>
<dbReference type="Pfam" id="PF00122">
    <property type="entry name" value="E1-E2_ATPase"/>
    <property type="match status" value="1"/>
</dbReference>
<dbReference type="Gene3D" id="3.40.1110.10">
    <property type="entry name" value="Calcium-transporting ATPase, cytoplasmic domain N"/>
    <property type="match status" value="1"/>
</dbReference>
<keyword evidence="8 15" id="KW-0547">Nucleotide-binding</keyword>
<accession>A0A7S9E041</accession>
<dbReference type="GO" id="GO:0005524">
    <property type="term" value="F:ATP binding"/>
    <property type="evidence" value="ECO:0007669"/>
    <property type="project" value="UniProtKB-UniRule"/>
</dbReference>
<dbReference type="InterPro" id="IPR017969">
    <property type="entry name" value="Heavy-metal-associated_CS"/>
</dbReference>
<evidence type="ECO:0000256" key="7">
    <source>
        <dbReference type="ARBA" id="ARBA00022723"/>
    </source>
</evidence>
<dbReference type="SUPFAM" id="SSF56784">
    <property type="entry name" value="HAD-like"/>
    <property type="match status" value="1"/>
</dbReference>
<dbReference type="InterPro" id="IPR023298">
    <property type="entry name" value="ATPase_P-typ_TM_dom_sf"/>
</dbReference>
<dbReference type="PROSITE" id="PS50846">
    <property type="entry name" value="HMA_2"/>
    <property type="match status" value="1"/>
</dbReference>
<dbReference type="SUPFAM" id="SSF81665">
    <property type="entry name" value="Calcium ATPase, transmembrane domain M"/>
    <property type="match status" value="1"/>
</dbReference>
<evidence type="ECO:0000256" key="1">
    <source>
        <dbReference type="ARBA" id="ARBA00004651"/>
    </source>
</evidence>
<dbReference type="InterPro" id="IPR001757">
    <property type="entry name" value="P_typ_ATPase"/>
</dbReference>
<dbReference type="PANTHER" id="PTHR43520">
    <property type="entry name" value="ATP7, ISOFORM B"/>
    <property type="match status" value="1"/>
</dbReference>
<dbReference type="InterPro" id="IPR036412">
    <property type="entry name" value="HAD-like_sf"/>
</dbReference>
<evidence type="ECO:0000256" key="5">
    <source>
        <dbReference type="ARBA" id="ARBA00022553"/>
    </source>
</evidence>
<evidence type="ECO:0000256" key="3">
    <source>
        <dbReference type="ARBA" id="ARBA00022448"/>
    </source>
</evidence>
<dbReference type="InterPro" id="IPR023214">
    <property type="entry name" value="HAD_sf"/>
</dbReference>
<evidence type="ECO:0000259" key="16">
    <source>
        <dbReference type="PROSITE" id="PS50846"/>
    </source>
</evidence>
<dbReference type="Pfam" id="PF12156">
    <property type="entry name" value="ATPase-cat_bd"/>
    <property type="match status" value="1"/>
</dbReference>
<keyword evidence="12 15" id="KW-1133">Transmembrane helix</keyword>
<feature type="transmembrane region" description="Helical" evidence="15">
    <location>
        <begin position="424"/>
        <end position="445"/>
    </location>
</feature>
<evidence type="ECO:0000256" key="4">
    <source>
        <dbReference type="ARBA" id="ARBA00022475"/>
    </source>
</evidence>
<dbReference type="PANTHER" id="PTHR43520:SF5">
    <property type="entry name" value="CATION-TRANSPORTING P-TYPE ATPASE-RELATED"/>
    <property type="match status" value="1"/>
</dbReference>
<dbReference type="InterPro" id="IPR021993">
    <property type="entry name" value="ATPase-cat-bd"/>
</dbReference>
<dbReference type="GO" id="GO:0043682">
    <property type="term" value="F:P-type divalent copper transporter activity"/>
    <property type="evidence" value="ECO:0007669"/>
    <property type="project" value="TreeGrafter"/>
</dbReference>
<dbReference type="PRINTS" id="PR00943">
    <property type="entry name" value="CUATPASE"/>
</dbReference>
<dbReference type="Gene3D" id="3.40.50.1000">
    <property type="entry name" value="HAD superfamily/HAD-like"/>
    <property type="match status" value="1"/>
</dbReference>
<keyword evidence="10" id="KW-0460">Magnesium</keyword>
<keyword evidence="11" id="KW-1278">Translocase</keyword>
<feature type="transmembrane region" description="Helical" evidence="15">
    <location>
        <begin position="451"/>
        <end position="475"/>
    </location>
</feature>
<dbReference type="AlphaFoldDB" id="A0A7S9E041"/>
<evidence type="ECO:0000256" key="8">
    <source>
        <dbReference type="ARBA" id="ARBA00022741"/>
    </source>
</evidence>
<dbReference type="EMBL" id="CP064795">
    <property type="protein sequence ID" value="QPG07022.1"/>
    <property type="molecule type" value="Genomic_DNA"/>
</dbReference>
<dbReference type="InterPro" id="IPR027256">
    <property type="entry name" value="P-typ_ATPase_IB"/>
</dbReference>
<dbReference type="PROSITE" id="PS01047">
    <property type="entry name" value="HMA_1"/>
    <property type="match status" value="1"/>
</dbReference>
<evidence type="ECO:0000313" key="17">
    <source>
        <dbReference type="EMBL" id="QPG07022.1"/>
    </source>
</evidence>
<dbReference type="Gene3D" id="3.30.70.100">
    <property type="match status" value="1"/>
</dbReference>
<keyword evidence="18" id="KW-1185">Reference proteome</keyword>
<dbReference type="Proteomes" id="UP000595095">
    <property type="component" value="Chromosome"/>
</dbReference>
<dbReference type="Gene3D" id="2.70.150.10">
    <property type="entry name" value="Calcium-transporting ATPase, cytoplasmic transduction domain A"/>
    <property type="match status" value="1"/>
</dbReference>
<dbReference type="InterPro" id="IPR008250">
    <property type="entry name" value="ATPase_P-typ_transduc_dom_A_sf"/>
</dbReference>
<dbReference type="GO" id="GO:0055070">
    <property type="term" value="P:copper ion homeostasis"/>
    <property type="evidence" value="ECO:0007669"/>
    <property type="project" value="TreeGrafter"/>
</dbReference>
<evidence type="ECO:0000256" key="13">
    <source>
        <dbReference type="ARBA" id="ARBA00023065"/>
    </source>
</evidence>